<dbReference type="EMBL" id="CP036264">
    <property type="protein sequence ID" value="QEF99066.1"/>
    <property type="molecule type" value="Genomic_DNA"/>
</dbReference>
<name>A0A5B9MG37_9BACT</name>
<keyword evidence="2" id="KW-1185">Reference proteome</keyword>
<dbReference type="Proteomes" id="UP000321353">
    <property type="component" value="Chromosome"/>
</dbReference>
<dbReference type="AlphaFoldDB" id="A0A5B9MG37"/>
<gene>
    <name evidence="1" type="ORF">Mal15_31250</name>
</gene>
<evidence type="ECO:0000313" key="2">
    <source>
        <dbReference type="Proteomes" id="UP000321353"/>
    </source>
</evidence>
<proteinExistence type="predicted"/>
<protein>
    <submittedName>
        <fullName evidence="1">Uncharacterized protein</fullName>
    </submittedName>
</protein>
<reference evidence="1 2" key="1">
    <citation type="submission" date="2019-02" db="EMBL/GenBank/DDBJ databases">
        <title>Planctomycetal bacteria perform biofilm scaping via a novel small molecule.</title>
        <authorList>
            <person name="Jeske O."/>
            <person name="Boedeker C."/>
            <person name="Wiegand S."/>
            <person name="Breitling P."/>
            <person name="Kallscheuer N."/>
            <person name="Jogler M."/>
            <person name="Rohde M."/>
            <person name="Petersen J."/>
            <person name="Medema M.H."/>
            <person name="Surup F."/>
            <person name="Jogler C."/>
        </authorList>
    </citation>
    <scope>NUCLEOTIDE SEQUENCE [LARGE SCALE GENOMIC DNA]</scope>
    <source>
        <strain evidence="1 2">Mal15</strain>
    </source>
</reference>
<organism evidence="1 2">
    <name type="scientific">Stieleria maiorica</name>
    <dbReference type="NCBI Taxonomy" id="2795974"/>
    <lineage>
        <taxon>Bacteria</taxon>
        <taxon>Pseudomonadati</taxon>
        <taxon>Planctomycetota</taxon>
        <taxon>Planctomycetia</taxon>
        <taxon>Pirellulales</taxon>
        <taxon>Pirellulaceae</taxon>
        <taxon>Stieleria</taxon>
    </lineage>
</organism>
<sequence>MAWKPEPGMKPSEVLDTAVDDAHAHRYDDALQEFLWFHEASRSETGMGGVRLSFALGYWMDLAEQYPPALEAFTRLRDELEQRCRDKSGDFESFHDVSAFNHYLGDDRRTIGLFMEIAGEHPDNAKRIYHVAEELLVADGMYQQCAPFLEWEQRVDTSISAYKIGLKHEESWKDSDVSPPRFARRNFETNSATIVALLSLNGRRDEAEQVRNRVLDVLDDVAFRDTLELAMSGHFPDANDGRTRR</sequence>
<dbReference type="RefSeq" id="WP_147868528.1">
    <property type="nucleotide sequence ID" value="NZ_CP036264.1"/>
</dbReference>
<dbReference type="KEGG" id="smam:Mal15_31250"/>
<accession>A0A5B9MG37</accession>
<evidence type="ECO:0000313" key="1">
    <source>
        <dbReference type="EMBL" id="QEF99066.1"/>
    </source>
</evidence>